<dbReference type="Pfam" id="PF13517">
    <property type="entry name" value="FG-GAP_3"/>
    <property type="match status" value="1"/>
</dbReference>
<dbReference type="Proteomes" id="UP000051124">
    <property type="component" value="Unassembled WGS sequence"/>
</dbReference>
<dbReference type="EMBL" id="LIZT01000115">
    <property type="protein sequence ID" value="KPJ48483.1"/>
    <property type="molecule type" value="Genomic_DNA"/>
</dbReference>
<name>A0A0S7WEB5_UNCT6</name>
<dbReference type="SUPFAM" id="SSF69318">
    <property type="entry name" value="Integrin alpha N-terminal domain"/>
    <property type="match status" value="1"/>
</dbReference>
<evidence type="ECO:0000313" key="3">
    <source>
        <dbReference type="EMBL" id="KPJ48483.1"/>
    </source>
</evidence>
<dbReference type="Gene3D" id="2.130.10.130">
    <property type="entry name" value="Integrin alpha, N-terminal"/>
    <property type="match status" value="1"/>
</dbReference>
<dbReference type="Pfam" id="PF18962">
    <property type="entry name" value="Por_Secre_tail"/>
    <property type="match status" value="1"/>
</dbReference>
<sequence>MDEKTLMVKIPINSNEYYLVENRQEYAYSETLYADMEMGVIVYVDGGQWDYFLPGSGLLIWHIDEQVIDENWATNTVNADASRKGVDLEEADGVQDFDGWVQGSSYEIYGNEYDAFFSPHNDSFAPRTTPSTADNDGGFTGMYVVDVSGSGNSMSARIQRGGDEQFKPRDDFPLSLGDTSGFGTNSVAVWDEDGQSRIVVAGRGGELYVVGNDVTTLSTGDTILSSPLVCGDSVIVVTRDGWWYTWTRDSATVFDLGEGPFYSSPAAGDIDGDGTVEFVVGSDDMWLYFVDNGEVVTKKFLGDVIRTSPAIADLNGDGADEVIVSVGDSRLFVFNGRGDILPGFPVVTEVLGPLCASPVVGDLDADGEFELVALSMDGRVHCYNVSGDPESYWPAVIGQPGSPSPALGDIDRDGYLEVVVLAGGNLYAFNHNGTICTGFPVEIKKVPLYQSPWVSDVIIGGWPADTIVPCSSPVLVDIEGDGYLEILFGSGTNLCAYDYLGNELEGFPLGCGGAVSATPSILVRGDTLRLFAASDEGMLYSWEVTGNRDTRAVWPMFRGDLLHSGSYLGTSPFPPTPAAVLLKDVYNYPNPVHGARTTLRYYLAADATVRVRIFDVAGEVVGEYEGRTTPNEYNEMLLNLDALATGLYIYKIEAKSSTRSEEVIGKLAIVR</sequence>
<dbReference type="InterPro" id="IPR026444">
    <property type="entry name" value="Secre_tail"/>
</dbReference>
<reference evidence="3 4" key="1">
    <citation type="journal article" date="2015" name="Microbiome">
        <title>Genomic resolution of linkages in carbon, nitrogen, and sulfur cycling among widespread estuary sediment bacteria.</title>
        <authorList>
            <person name="Baker B.J."/>
            <person name="Lazar C.S."/>
            <person name="Teske A.P."/>
            <person name="Dick G.J."/>
        </authorList>
    </citation>
    <scope>NUCLEOTIDE SEQUENCE [LARGE SCALE GENOMIC DNA]</scope>
    <source>
        <strain evidence="3">DG_26</strain>
    </source>
</reference>
<dbReference type="PANTHER" id="PTHR44103:SF1">
    <property type="entry name" value="PROPROTEIN CONVERTASE P"/>
    <property type="match status" value="1"/>
</dbReference>
<dbReference type="InterPro" id="IPR028994">
    <property type="entry name" value="Integrin_alpha_N"/>
</dbReference>
<evidence type="ECO:0000256" key="1">
    <source>
        <dbReference type="ARBA" id="ARBA00022729"/>
    </source>
</evidence>
<comment type="caution">
    <text evidence="3">The sequence shown here is derived from an EMBL/GenBank/DDBJ whole genome shotgun (WGS) entry which is preliminary data.</text>
</comment>
<dbReference type="InterPro" id="IPR013517">
    <property type="entry name" value="FG-GAP"/>
</dbReference>
<gene>
    <name evidence="3" type="ORF">AMJ40_07425</name>
</gene>
<protein>
    <recommendedName>
        <fullName evidence="2">Secretion system C-terminal sorting domain-containing protein</fullName>
    </recommendedName>
</protein>
<proteinExistence type="predicted"/>
<keyword evidence="1" id="KW-0732">Signal</keyword>
<organism evidence="3 4">
    <name type="scientific">candidate division TA06 bacterium DG_26</name>
    <dbReference type="NCBI Taxonomy" id="1703771"/>
    <lineage>
        <taxon>Bacteria</taxon>
        <taxon>Bacteria division TA06</taxon>
    </lineage>
</organism>
<evidence type="ECO:0000313" key="4">
    <source>
        <dbReference type="Proteomes" id="UP000051124"/>
    </source>
</evidence>
<dbReference type="AlphaFoldDB" id="A0A0S7WEB5"/>
<accession>A0A0S7WEB5</accession>
<dbReference type="PANTHER" id="PTHR44103">
    <property type="entry name" value="PROPROTEIN CONVERTASE P"/>
    <property type="match status" value="1"/>
</dbReference>
<evidence type="ECO:0000259" key="2">
    <source>
        <dbReference type="Pfam" id="PF18962"/>
    </source>
</evidence>
<feature type="domain" description="Secretion system C-terminal sorting" evidence="2">
    <location>
        <begin position="588"/>
        <end position="661"/>
    </location>
</feature>
<dbReference type="PATRIC" id="fig|1703771.3.peg.1309"/>
<dbReference type="NCBIfam" id="TIGR04183">
    <property type="entry name" value="Por_Secre_tail"/>
    <property type="match status" value="1"/>
</dbReference>